<keyword evidence="1" id="KW-0472">Membrane</keyword>
<keyword evidence="1" id="KW-0812">Transmembrane</keyword>
<feature type="transmembrane region" description="Helical" evidence="1">
    <location>
        <begin position="119"/>
        <end position="137"/>
    </location>
</feature>
<dbReference type="GO" id="GO:0008381">
    <property type="term" value="F:mechanosensitive monoatomic ion channel activity"/>
    <property type="evidence" value="ECO:0007669"/>
    <property type="project" value="InterPro"/>
</dbReference>
<feature type="transmembrane region" description="Helical" evidence="1">
    <location>
        <begin position="65"/>
        <end position="90"/>
    </location>
</feature>
<evidence type="ECO:0000313" key="3">
    <source>
        <dbReference type="Proteomes" id="UP000323506"/>
    </source>
</evidence>
<dbReference type="PANTHER" id="PTHR13167">
    <property type="entry name" value="PIEZO-TYPE MECHANOSENSITIVE ION CHANNEL COMPONENT"/>
    <property type="match status" value="1"/>
</dbReference>
<name>A0A5D2BN30_GOSDA</name>
<dbReference type="PANTHER" id="PTHR13167:SF25">
    <property type="entry name" value="PIEZO-TYPE MECHANOSENSITIVE ION CHANNEL COMPONENT"/>
    <property type="match status" value="1"/>
</dbReference>
<dbReference type="EMBL" id="CM017708">
    <property type="protein sequence ID" value="TYG57513.1"/>
    <property type="molecule type" value="Genomic_DNA"/>
</dbReference>
<sequence>MVSFASHMDFSLKSNEEQTPFQNNFQLKKTSLLNWSLISLVDLIAFLLIQYTAPKIGFRFRRKYLLLWPVIIFSLLVFLSQVAYLIIWAVGSYKQSVGDAWWLKLIGFMIIQSWRSPTVIYFLVTQLLVLVVALLDIHGNRFGLVP</sequence>
<organism evidence="2 3">
    <name type="scientific">Gossypium darwinii</name>
    <name type="common">Darwin's cotton</name>
    <name type="synonym">Gossypium barbadense var. darwinii</name>
    <dbReference type="NCBI Taxonomy" id="34276"/>
    <lineage>
        <taxon>Eukaryota</taxon>
        <taxon>Viridiplantae</taxon>
        <taxon>Streptophyta</taxon>
        <taxon>Embryophyta</taxon>
        <taxon>Tracheophyta</taxon>
        <taxon>Spermatophyta</taxon>
        <taxon>Magnoliopsida</taxon>
        <taxon>eudicotyledons</taxon>
        <taxon>Gunneridae</taxon>
        <taxon>Pentapetalae</taxon>
        <taxon>rosids</taxon>
        <taxon>malvids</taxon>
        <taxon>Malvales</taxon>
        <taxon>Malvaceae</taxon>
        <taxon>Malvoideae</taxon>
        <taxon>Gossypium</taxon>
    </lineage>
</organism>
<accession>A0A5D2BN30</accession>
<dbReference type="InterPro" id="IPR027272">
    <property type="entry name" value="Piezo"/>
</dbReference>
<evidence type="ECO:0000313" key="2">
    <source>
        <dbReference type="EMBL" id="TYG57513.1"/>
    </source>
</evidence>
<gene>
    <name evidence="2" type="ORF">ES288_D08G148300v1</name>
</gene>
<dbReference type="Proteomes" id="UP000323506">
    <property type="component" value="Chromosome D08"/>
</dbReference>
<proteinExistence type="predicted"/>
<dbReference type="GO" id="GO:0016020">
    <property type="term" value="C:membrane"/>
    <property type="evidence" value="ECO:0007669"/>
    <property type="project" value="InterPro"/>
</dbReference>
<evidence type="ECO:0000256" key="1">
    <source>
        <dbReference type="SAM" id="Phobius"/>
    </source>
</evidence>
<dbReference type="GO" id="GO:0005261">
    <property type="term" value="F:monoatomic cation channel activity"/>
    <property type="evidence" value="ECO:0007669"/>
    <property type="project" value="TreeGrafter"/>
</dbReference>
<dbReference type="GO" id="GO:0071260">
    <property type="term" value="P:cellular response to mechanical stimulus"/>
    <property type="evidence" value="ECO:0007669"/>
    <property type="project" value="TreeGrafter"/>
</dbReference>
<keyword evidence="1" id="KW-1133">Transmembrane helix</keyword>
<dbReference type="AlphaFoldDB" id="A0A5D2BN30"/>
<feature type="transmembrane region" description="Helical" evidence="1">
    <location>
        <begin position="32"/>
        <end position="53"/>
    </location>
</feature>
<dbReference type="GO" id="GO:0050982">
    <property type="term" value="P:detection of mechanical stimulus"/>
    <property type="evidence" value="ECO:0007669"/>
    <property type="project" value="TreeGrafter"/>
</dbReference>
<protein>
    <submittedName>
        <fullName evidence="2">Uncharacterized protein</fullName>
    </submittedName>
</protein>
<dbReference type="GO" id="GO:0042391">
    <property type="term" value="P:regulation of membrane potential"/>
    <property type="evidence" value="ECO:0007669"/>
    <property type="project" value="TreeGrafter"/>
</dbReference>
<reference evidence="2 3" key="1">
    <citation type="submission" date="2019-06" db="EMBL/GenBank/DDBJ databases">
        <title>WGS assembly of Gossypium darwinii.</title>
        <authorList>
            <person name="Chen Z.J."/>
            <person name="Sreedasyam A."/>
            <person name="Ando A."/>
            <person name="Song Q."/>
            <person name="De L."/>
            <person name="Hulse-Kemp A."/>
            <person name="Ding M."/>
            <person name="Ye W."/>
            <person name="Kirkbride R."/>
            <person name="Jenkins J."/>
            <person name="Plott C."/>
            <person name="Lovell J."/>
            <person name="Lin Y.-M."/>
            <person name="Vaughn R."/>
            <person name="Liu B."/>
            <person name="Li W."/>
            <person name="Simpson S."/>
            <person name="Scheffler B."/>
            <person name="Saski C."/>
            <person name="Grover C."/>
            <person name="Hu G."/>
            <person name="Conover J."/>
            <person name="Carlson J."/>
            <person name="Shu S."/>
            <person name="Boston L."/>
            <person name="Williams M."/>
            <person name="Peterson D."/>
            <person name="Mcgee K."/>
            <person name="Jones D."/>
            <person name="Wendel J."/>
            <person name="Stelly D."/>
            <person name="Grimwood J."/>
            <person name="Schmutz J."/>
        </authorList>
    </citation>
    <scope>NUCLEOTIDE SEQUENCE [LARGE SCALE GENOMIC DNA]</scope>
    <source>
        <strain evidence="2">1808015.09</strain>
    </source>
</reference>
<keyword evidence="3" id="KW-1185">Reference proteome</keyword>